<evidence type="ECO:0000256" key="1">
    <source>
        <dbReference type="ARBA" id="ARBA00004141"/>
    </source>
</evidence>
<evidence type="ECO:0000313" key="9">
    <source>
        <dbReference type="EMBL" id="OCK73260.1"/>
    </source>
</evidence>
<feature type="transmembrane region" description="Helical" evidence="7">
    <location>
        <begin position="168"/>
        <end position="188"/>
    </location>
</feature>
<accession>A0A8E2DX87</accession>
<evidence type="ECO:0000256" key="2">
    <source>
        <dbReference type="ARBA" id="ARBA00022692"/>
    </source>
</evidence>
<feature type="domain" description="Rhodopsin" evidence="8">
    <location>
        <begin position="52"/>
        <end position="231"/>
    </location>
</feature>
<dbReference type="EMBL" id="KV745857">
    <property type="protein sequence ID" value="OCK73260.1"/>
    <property type="molecule type" value="Genomic_DNA"/>
</dbReference>
<keyword evidence="10" id="KW-1185">Reference proteome</keyword>
<dbReference type="OrthoDB" id="3897607at2759"/>
<evidence type="ECO:0000256" key="4">
    <source>
        <dbReference type="ARBA" id="ARBA00023136"/>
    </source>
</evidence>
<evidence type="ECO:0000256" key="3">
    <source>
        <dbReference type="ARBA" id="ARBA00022989"/>
    </source>
</evidence>
<comment type="subcellular location">
    <subcellularLocation>
        <location evidence="1">Membrane</location>
        <topology evidence="1">Multi-pass membrane protein</topology>
    </subcellularLocation>
</comment>
<sequence>MLDTRSQMELGVTLTLFGLACIALLLRIYVRVKMLRIFGVDDWLMAIAMIEFLSGLFYALTTPCLKASIGTLLLRFVRKKVYIYIVWLGIALSLGGSLWTFFELILFCSPPRHFWDPSVTGTCKAPNVLSRATLGQNTINFITDLVFGLLPALVVYELQMNRNTKVSLAVILLLGNLAMVATAVRFKFVASLPLSNPDFLYMIVDARILSTVEIGLGTIMASLVTLRPLFRALLHLGSSNKSRTDSGRKHHGYENQLHSLDDPYRANDGDVPLYPLSTTRVVAGKLDHRGASSRSSEWERTDDESSEGRGGGIKRDITYTIEHNNIDKV</sequence>
<organism evidence="9 10">
    <name type="scientific">Lepidopterella palustris CBS 459.81</name>
    <dbReference type="NCBI Taxonomy" id="1314670"/>
    <lineage>
        <taxon>Eukaryota</taxon>
        <taxon>Fungi</taxon>
        <taxon>Dikarya</taxon>
        <taxon>Ascomycota</taxon>
        <taxon>Pezizomycotina</taxon>
        <taxon>Dothideomycetes</taxon>
        <taxon>Pleosporomycetidae</taxon>
        <taxon>Mytilinidiales</taxon>
        <taxon>Argynnaceae</taxon>
        <taxon>Lepidopterella</taxon>
    </lineage>
</organism>
<proteinExistence type="inferred from homology"/>
<dbReference type="PROSITE" id="PS51257">
    <property type="entry name" value="PROKAR_LIPOPROTEIN"/>
    <property type="match status" value="1"/>
</dbReference>
<feature type="region of interest" description="Disordered" evidence="6">
    <location>
        <begin position="285"/>
        <end position="316"/>
    </location>
</feature>
<evidence type="ECO:0000313" key="10">
    <source>
        <dbReference type="Proteomes" id="UP000250266"/>
    </source>
</evidence>
<dbReference type="InterPro" id="IPR052337">
    <property type="entry name" value="SAT4-like"/>
</dbReference>
<dbReference type="GO" id="GO:0016020">
    <property type="term" value="C:membrane"/>
    <property type="evidence" value="ECO:0007669"/>
    <property type="project" value="UniProtKB-SubCell"/>
</dbReference>
<feature type="transmembrane region" description="Helical" evidence="7">
    <location>
        <begin position="12"/>
        <end position="30"/>
    </location>
</feature>
<dbReference type="InterPro" id="IPR049326">
    <property type="entry name" value="Rhodopsin_dom_fungi"/>
</dbReference>
<keyword evidence="3 7" id="KW-1133">Transmembrane helix</keyword>
<evidence type="ECO:0000256" key="5">
    <source>
        <dbReference type="ARBA" id="ARBA00038359"/>
    </source>
</evidence>
<evidence type="ECO:0000256" key="7">
    <source>
        <dbReference type="SAM" id="Phobius"/>
    </source>
</evidence>
<dbReference type="PANTHER" id="PTHR33048:SF96">
    <property type="entry name" value="INTEGRAL MEMBRANE PROTEIN"/>
    <property type="match status" value="1"/>
</dbReference>
<comment type="similarity">
    <text evidence="5">Belongs to the SAT4 family.</text>
</comment>
<dbReference type="Pfam" id="PF20684">
    <property type="entry name" value="Fung_rhodopsin"/>
    <property type="match status" value="1"/>
</dbReference>
<feature type="transmembrane region" description="Helical" evidence="7">
    <location>
        <begin position="208"/>
        <end position="226"/>
    </location>
</feature>
<evidence type="ECO:0000259" key="8">
    <source>
        <dbReference type="Pfam" id="PF20684"/>
    </source>
</evidence>
<evidence type="ECO:0000256" key="6">
    <source>
        <dbReference type="SAM" id="MobiDB-lite"/>
    </source>
</evidence>
<feature type="region of interest" description="Disordered" evidence="6">
    <location>
        <begin position="240"/>
        <end position="262"/>
    </location>
</feature>
<keyword evidence="2 7" id="KW-0812">Transmembrane</keyword>
<gene>
    <name evidence="9" type="ORF">K432DRAFT_448994</name>
</gene>
<dbReference type="Proteomes" id="UP000250266">
    <property type="component" value="Unassembled WGS sequence"/>
</dbReference>
<feature type="transmembrane region" description="Helical" evidence="7">
    <location>
        <begin position="42"/>
        <end position="60"/>
    </location>
</feature>
<protein>
    <recommendedName>
        <fullName evidence="8">Rhodopsin domain-containing protein</fullName>
    </recommendedName>
</protein>
<reference evidence="9 10" key="1">
    <citation type="journal article" date="2016" name="Nat. Commun.">
        <title>Ectomycorrhizal ecology is imprinted in the genome of the dominant symbiotic fungus Cenococcum geophilum.</title>
        <authorList>
            <consortium name="DOE Joint Genome Institute"/>
            <person name="Peter M."/>
            <person name="Kohler A."/>
            <person name="Ohm R.A."/>
            <person name="Kuo A."/>
            <person name="Krutzmann J."/>
            <person name="Morin E."/>
            <person name="Arend M."/>
            <person name="Barry K.W."/>
            <person name="Binder M."/>
            <person name="Choi C."/>
            <person name="Clum A."/>
            <person name="Copeland A."/>
            <person name="Grisel N."/>
            <person name="Haridas S."/>
            <person name="Kipfer T."/>
            <person name="LaButti K."/>
            <person name="Lindquist E."/>
            <person name="Lipzen A."/>
            <person name="Maire R."/>
            <person name="Meier B."/>
            <person name="Mihaltcheva S."/>
            <person name="Molinier V."/>
            <person name="Murat C."/>
            <person name="Poggeler S."/>
            <person name="Quandt C.A."/>
            <person name="Sperisen C."/>
            <person name="Tritt A."/>
            <person name="Tisserant E."/>
            <person name="Crous P.W."/>
            <person name="Henrissat B."/>
            <person name="Nehls U."/>
            <person name="Egli S."/>
            <person name="Spatafora J.W."/>
            <person name="Grigoriev I.V."/>
            <person name="Martin F.M."/>
        </authorList>
    </citation>
    <scope>NUCLEOTIDE SEQUENCE [LARGE SCALE GENOMIC DNA]</scope>
    <source>
        <strain evidence="9 10">CBS 459.81</strain>
    </source>
</reference>
<dbReference type="AlphaFoldDB" id="A0A8E2DX87"/>
<feature type="transmembrane region" description="Helical" evidence="7">
    <location>
        <begin position="81"/>
        <end position="102"/>
    </location>
</feature>
<dbReference type="PANTHER" id="PTHR33048">
    <property type="entry name" value="PTH11-LIKE INTEGRAL MEMBRANE PROTEIN (AFU_ORTHOLOGUE AFUA_5G11245)"/>
    <property type="match status" value="1"/>
</dbReference>
<name>A0A8E2DX87_9PEZI</name>
<keyword evidence="4 7" id="KW-0472">Membrane</keyword>